<evidence type="ECO:0000313" key="1">
    <source>
        <dbReference type="EMBL" id="AVM87122.1"/>
    </source>
</evidence>
<reference evidence="1" key="1">
    <citation type="journal article" date="2018" name="Nature">
        <title>The evolutionary history of vertebrate RNA viruses.</title>
        <authorList>
            <person name="Shi M."/>
            <person name="Lin X.D."/>
            <person name="Chen X."/>
            <person name="Tian J.H."/>
            <person name="Chen L.J."/>
            <person name="Li K."/>
            <person name="Wang W."/>
            <person name="Eden J.S."/>
            <person name="Shen J.J."/>
            <person name="Liu L."/>
            <person name="Holmes E.C."/>
            <person name="Zhang Y.Z."/>
        </authorList>
    </citation>
    <scope>NUCLEOTIDE SEQUENCE</scope>
    <source>
        <strain evidence="1">BHFishC188159</strain>
    </source>
</reference>
<protein>
    <submittedName>
        <fullName evidence="1">Uncharacterized protein</fullName>
    </submittedName>
</protein>
<proteinExistence type="predicted"/>
<dbReference type="EMBL" id="MG599872">
    <property type="protein sequence ID" value="AVM87122.1"/>
    <property type="molecule type" value="Genomic_RNA"/>
</dbReference>
<sequence length="181" mass="20551">MFNYKYSITSWLPSAKSPVTQQTSTVSQNSETSTPSLLSDLLCLDTEIFVTPSDEPCMLGKYSKRRKVEPPLFTAFHIHVRRFCLAECQKYQKSKIDKKDRQKPIPVCPMCVIDCRIPCHKHCPSNNCCSGGHQCDLLDFCLRQNCSYRRTDTSPGTQTNSDASDFGDFVSRYRGCLEDVV</sequence>
<organism evidence="1">
    <name type="scientific">Beihai mudskipper astro-like virus</name>
    <dbReference type="NCBI Taxonomy" id="2116128"/>
    <lineage>
        <taxon>Viruses</taxon>
        <taxon>Riboviria</taxon>
    </lineage>
</organism>
<accession>A0A2P1GMA5</accession>
<name>A0A2P1GMA5_9VIRU</name>